<feature type="transmembrane region" description="Helical" evidence="10">
    <location>
        <begin position="511"/>
        <end position="535"/>
    </location>
</feature>
<reference evidence="12" key="1">
    <citation type="journal article" date="2021" name="Genome Biol. Evol.">
        <title>A High-Quality Reference Genome for a Parasitic Bivalve with Doubly Uniparental Inheritance (Bivalvia: Unionida).</title>
        <authorList>
            <person name="Smith C.H."/>
        </authorList>
    </citation>
    <scope>NUCLEOTIDE SEQUENCE</scope>
    <source>
        <strain evidence="12">CHS0354</strain>
    </source>
</reference>
<evidence type="ECO:0000256" key="5">
    <source>
        <dbReference type="ARBA" id="ARBA00022737"/>
    </source>
</evidence>
<evidence type="ECO:0000256" key="9">
    <source>
        <dbReference type="ARBA" id="ARBA00023136"/>
    </source>
</evidence>
<evidence type="ECO:0000259" key="11">
    <source>
        <dbReference type="PROSITE" id="PS50893"/>
    </source>
</evidence>
<protein>
    <recommendedName>
        <fullName evidence="11">ABC transporter domain-containing protein</fullName>
    </recommendedName>
</protein>
<dbReference type="PANTHER" id="PTHR43790">
    <property type="entry name" value="CARBOHYDRATE TRANSPORT ATP-BINDING PROTEIN MG119-RELATED"/>
    <property type="match status" value="1"/>
</dbReference>
<dbReference type="EMBL" id="JAEAOA010001141">
    <property type="protein sequence ID" value="KAK3606956.1"/>
    <property type="molecule type" value="Genomic_DNA"/>
</dbReference>
<dbReference type="InterPro" id="IPR001851">
    <property type="entry name" value="ABC_transp_permease"/>
</dbReference>
<dbReference type="SUPFAM" id="SSF53822">
    <property type="entry name" value="Periplasmic binding protein-like I"/>
    <property type="match status" value="1"/>
</dbReference>
<keyword evidence="5" id="KW-0677">Repeat</keyword>
<comment type="caution">
    <text evidence="12">The sequence shown here is derived from an EMBL/GenBank/DDBJ whole genome shotgun (WGS) entry which is preliminary data.</text>
</comment>
<evidence type="ECO:0000256" key="8">
    <source>
        <dbReference type="ARBA" id="ARBA00022989"/>
    </source>
</evidence>
<comment type="subcellular location">
    <subcellularLocation>
        <location evidence="1">Cell membrane</location>
        <topology evidence="1">Multi-pass membrane protein</topology>
    </subcellularLocation>
</comment>
<keyword evidence="4 10" id="KW-0812">Transmembrane</keyword>
<proteinExistence type="predicted"/>
<sequence length="814" mass="87044">MNWLNWVQKYISADAQSSSSKQLTDVESLIAKGAKALIILAQDADAIAPAVEKAKAEGIPVVGYDRLIEIPGAFYLTFDNVEVGRIQAREILKVIKKGNFVYIKGSSQDPNADFLNGGQKEVLKPYTDKGTIKIVGEEYTDGWLPENAQKNMEQILTKNNNKVDAVIASNDGTAGGAIAALAAQGMTIPVSGQDADKAALNRVAKGSQTVTVWKDSRELGKNAAQIAVQLAKGAKTDKVKGAKKFTNGAKKVPMDAILLKPVAITKDNLDVVIKAGWISKADACQGTLIGGVQGAIVAYGRIPSFIVTLGGLLIFRGLAWMVTSGQTLAPMEEKFQIFGGGLNGSIGDFWSRVLGIAAAVYFIGNAVYRRNIKTKLGMKVRPMWAEIVLIITVTASIVIFVETLNAFPLPESMTNGEFVSRGIAVPVVIMIASGFIMSIVAKKTRFGRYCFAIGGNPEAADLVGINTKRTIVYTFAVMGFFAALAAVVATARLNSGLNSTGTLAELSVISAAVIGGTSLNGGSGTILGALLGAVIMQSLQSGMVLLDMPTPMQNVVIEKEVIMDKKPSVQMKNMSLQFGGITAVDDVSVNFYPGEVHGLLGHNGAGKSCLIKMLSGAYQSTSGDIFVDGEKAHISSPRDARKYGIETIYQTLALADNIDAAQNLFLGREIMKWGFIDDLTMQAEIHPIIKRLNPNFEKFTEPVKNLSGGQRQAIAIARAIYFNAKILIMDEPTAALGPGETKMVKDLVKQLKADGLTIIIIDHDLHDVFELTDRMSVMKNGHMVGTVATNEVTKDDVLGMIIAGKLPPYYRFAG</sequence>
<dbReference type="Gene3D" id="3.40.50.300">
    <property type="entry name" value="P-loop containing nucleotide triphosphate hydrolases"/>
    <property type="match status" value="1"/>
</dbReference>
<dbReference type="CDD" id="cd06579">
    <property type="entry name" value="TM_PBP1_transp_AraH_like"/>
    <property type="match status" value="1"/>
</dbReference>
<keyword evidence="2" id="KW-0813">Transport</keyword>
<dbReference type="GO" id="GO:0022857">
    <property type="term" value="F:transmembrane transporter activity"/>
    <property type="evidence" value="ECO:0007669"/>
    <property type="project" value="InterPro"/>
</dbReference>
<feature type="transmembrane region" description="Helical" evidence="10">
    <location>
        <begin position="305"/>
        <end position="329"/>
    </location>
</feature>
<dbReference type="InterPro" id="IPR028082">
    <property type="entry name" value="Peripla_BP_I"/>
</dbReference>
<evidence type="ECO:0000256" key="4">
    <source>
        <dbReference type="ARBA" id="ARBA00022692"/>
    </source>
</evidence>
<dbReference type="InterPro" id="IPR003439">
    <property type="entry name" value="ABC_transporter-like_ATP-bd"/>
</dbReference>
<dbReference type="GO" id="GO:0016887">
    <property type="term" value="F:ATP hydrolysis activity"/>
    <property type="evidence" value="ECO:0007669"/>
    <property type="project" value="InterPro"/>
</dbReference>
<dbReference type="PROSITE" id="PS50893">
    <property type="entry name" value="ABC_TRANSPORTER_2"/>
    <property type="match status" value="1"/>
</dbReference>
<keyword evidence="7" id="KW-0067">ATP-binding</keyword>
<feature type="transmembrane region" description="Helical" evidence="10">
    <location>
        <begin position="471"/>
        <end position="491"/>
    </location>
</feature>
<feature type="transmembrane region" description="Helical" evidence="10">
    <location>
        <begin position="380"/>
        <end position="401"/>
    </location>
</feature>
<dbReference type="GO" id="GO:0005524">
    <property type="term" value="F:ATP binding"/>
    <property type="evidence" value="ECO:0007669"/>
    <property type="project" value="UniProtKB-KW"/>
</dbReference>
<evidence type="ECO:0000256" key="3">
    <source>
        <dbReference type="ARBA" id="ARBA00022475"/>
    </source>
</evidence>
<evidence type="ECO:0000256" key="2">
    <source>
        <dbReference type="ARBA" id="ARBA00022448"/>
    </source>
</evidence>
<evidence type="ECO:0000256" key="1">
    <source>
        <dbReference type="ARBA" id="ARBA00004651"/>
    </source>
</evidence>
<keyword evidence="6" id="KW-0547">Nucleotide-binding</keyword>
<reference evidence="12" key="2">
    <citation type="journal article" date="2021" name="Genome Biol. Evol.">
        <title>Developing a high-quality reference genome for a parasitic bivalve with doubly uniparental inheritance (Bivalvia: Unionida).</title>
        <authorList>
            <person name="Smith C.H."/>
        </authorList>
    </citation>
    <scope>NUCLEOTIDE SEQUENCE</scope>
    <source>
        <strain evidence="12">CHS0354</strain>
        <tissue evidence="12">Mantle</tissue>
    </source>
</reference>
<dbReference type="SUPFAM" id="SSF52540">
    <property type="entry name" value="P-loop containing nucleoside triphosphate hydrolases"/>
    <property type="match status" value="1"/>
</dbReference>
<dbReference type="Proteomes" id="UP001195483">
    <property type="component" value="Unassembled WGS sequence"/>
</dbReference>
<keyword evidence="9 10" id="KW-0472">Membrane</keyword>
<dbReference type="CDD" id="cd03216">
    <property type="entry name" value="ABC_Carb_Monos_I"/>
    <property type="match status" value="1"/>
</dbReference>
<dbReference type="Pfam" id="PF00005">
    <property type="entry name" value="ABC_tran"/>
    <property type="match status" value="1"/>
</dbReference>
<organism evidence="12 13">
    <name type="scientific">Potamilus streckersoni</name>
    <dbReference type="NCBI Taxonomy" id="2493646"/>
    <lineage>
        <taxon>Eukaryota</taxon>
        <taxon>Metazoa</taxon>
        <taxon>Spiralia</taxon>
        <taxon>Lophotrochozoa</taxon>
        <taxon>Mollusca</taxon>
        <taxon>Bivalvia</taxon>
        <taxon>Autobranchia</taxon>
        <taxon>Heteroconchia</taxon>
        <taxon>Palaeoheterodonta</taxon>
        <taxon>Unionida</taxon>
        <taxon>Unionoidea</taxon>
        <taxon>Unionidae</taxon>
        <taxon>Ambleminae</taxon>
        <taxon>Lampsilini</taxon>
        <taxon>Potamilus</taxon>
    </lineage>
</organism>
<evidence type="ECO:0000313" key="13">
    <source>
        <dbReference type="Proteomes" id="UP001195483"/>
    </source>
</evidence>
<keyword evidence="8 10" id="KW-1133">Transmembrane helix</keyword>
<dbReference type="Pfam" id="PF13407">
    <property type="entry name" value="Peripla_BP_4"/>
    <property type="match status" value="1"/>
</dbReference>
<dbReference type="Gene3D" id="3.40.50.2300">
    <property type="match status" value="2"/>
</dbReference>
<evidence type="ECO:0000313" key="12">
    <source>
        <dbReference type="EMBL" id="KAK3606956.1"/>
    </source>
</evidence>
<dbReference type="InterPro" id="IPR017871">
    <property type="entry name" value="ABC_transporter-like_CS"/>
</dbReference>
<feature type="transmembrane region" description="Helical" evidence="10">
    <location>
        <begin position="421"/>
        <end position="441"/>
    </location>
</feature>
<dbReference type="InterPro" id="IPR050107">
    <property type="entry name" value="ABC_carbohydrate_import_ATPase"/>
</dbReference>
<gene>
    <name evidence="12" type="ORF">CHS0354_018552</name>
</gene>
<dbReference type="InterPro" id="IPR003593">
    <property type="entry name" value="AAA+_ATPase"/>
</dbReference>
<dbReference type="SMART" id="SM00382">
    <property type="entry name" value="AAA"/>
    <property type="match status" value="1"/>
</dbReference>
<reference evidence="12" key="3">
    <citation type="submission" date="2023-05" db="EMBL/GenBank/DDBJ databases">
        <authorList>
            <person name="Smith C.H."/>
        </authorList>
    </citation>
    <scope>NUCLEOTIDE SEQUENCE</scope>
    <source>
        <strain evidence="12">CHS0354</strain>
        <tissue evidence="12">Mantle</tissue>
    </source>
</reference>
<keyword evidence="3" id="KW-1003">Cell membrane</keyword>
<dbReference type="Pfam" id="PF02653">
    <property type="entry name" value="BPD_transp_2"/>
    <property type="match status" value="1"/>
</dbReference>
<evidence type="ECO:0000256" key="6">
    <source>
        <dbReference type="ARBA" id="ARBA00022741"/>
    </source>
</evidence>
<dbReference type="PANTHER" id="PTHR43790:SF9">
    <property type="entry name" value="GALACTOFURANOSE TRANSPORTER ATP-BINDING PROTEIN YTFR"/>
    <property type="match status" value="1"/>
</dbReference>
<feature type="domain" description="ABC transporter" evidence="11">
    <location>
        <begin position="569"/>
        <end position="805"/>
    </location>
</feature>
<keyword evidence="13" id="KW-1185">Reference proteome</keyword>
<dbReference type="GO" id="GO:0005886">
    <property type="term" value="C:plasma membrane"/>
    <property type="evidence" value="ECO:0007669"/>
    <property type="project" value="UniProtKB-SubCell"/>
</dbReference>
<accession>A0AAE0TB45</accession>
<evidence type="ECO:0000256" key="10">
    <source>
        <dbReference type="SAM" id="Phobius"/>
    </source>
</evidence>
<dbReference type="InterPro" id="IPR025997">
    <property type="entry name" value="SBP_2_dom"/>
</dbReference>
<dbReference type="InterPro" id="IPR027417">
    <property type="entry name" value="P-loop_NTPase"/>
</dbReference>
<evidence type="ECO:0000256" key="7">
    <source>
        <dbReference type="ARBA" id="ARBA00022840"/>
    </source>
</evidence>
<dbReference type="PROSITE" id="PS00211">
    <property type="entry name" value="ABC_TRANSPORTER_1"/>
    <property type="match status" value="1"/>
</dbReference>
<dbReference type="AlphaFoldDB" id="A0AAE0TB45"/>
<feature type="transmembrane region" description="Helical" evidence="10">
    <location>
        <begin position="349"/>
        <end position="368"/>
    </location>
</feature>
<name>A0AAE0TB45_9BIVA</name>